<sequence length="172" mass="19698">MGYRAILKLTDEELFGTLCLEPLANDDKHAKMYQSCQSDRFIAALCDPRTSFEYKSNEVFQIVKPQNVEYEKISVKLKVKSHPTNSLSKEDIKNVKAYLNSWTGSGFYMTIFMRPDLNLSNVLAYLNTVGSLKSDKAITDDVCKINSERLPKILIYTSIPDFFGIFNRLLNF</sequence>
<proteinExistence type="predicted"/>
<dbReference type="InParanoid" id="K0KTC3"/>
<comment type="caution">
    <text evidence="1">The sequence shown here is derived from an EMBL/GenBank/DDBJ whole genome shotgun (WGS) entry which is preliminary data.</text>
</comment>
<evidence type="ECO:0000313" key="2">
    <source>
        <dbReference type="Proteomes" id="UP000009328"/>
    </source>
</evidence>
<dbReference type="EMBL" id="CAIF01000148">
    <property type="protein sequence ID" value="CCH44624.1"/>
    <property type="molecule type" value="Genomic_DNA"/>
</dbReference>
<dbReference type="Proteomes" id="UP000009328">
    <property type="component" value="Unassembled WGS sequence"/>
</dbReference>
<reference evidence="1 2" key="1">
    <citation type="journal article" date="2012" name="Eukaryot. Cell">
        <title>Draft genome sequence of Wickerhamomyces ciferrii NRRL Y-1031 F-60-10.</title>
        <authorList>
            <person name="Schneider J."/>
            <person name="Andrea H."/>
            <person name="Blom J."/>
            <person name="Jaenicke S."/>
            <person name="Ruckert C."/>
            <person name="Schorsch C."/>
            <person name="Szczepanowski R."/>
            <person name="Farwick M."/>
            <person name="Goesmann A."/>
            <person name="Puhler A."/>
            <person name="Schaffer S."/>
            <person name="Tauch A."/>
            <person name="Kohler T."/>
            <person name="Brinkrolf K."/>
        </authorList>
    </citation>
    <scope>NUCLEOTIDE SEQUENCE [LARGE SCALE GENOMIC DNA]</scope>
    <source>
        <strain evidence="2">ATCC 14091 / BCRC 22168 / CBS 111 / JCM 3599 / NBRC 0793 / NRRL Y-1031 F-60-10</strain>
    </source>
</reference>
<dbReference type="AlphaFoldDB" id="K0KTC3"/>
<protein>
    <submittedName>
        <fullName evidence="1">Uncharacterized protein</fullName>
    </submittedName>
</protein>
<evidence type="ECO:0000313" key="1">
    <source>
        <dbReference type="EMBL" id="CCH44624.1"/>
    </source>
</evidence>
<name>K0KTC3_WICCF</name>
<organism evidence="1 2">
    <name type="scientific">Wickerhamomyces ciferrii (strain ATCC 14091 / BCRC 22168 / CBS 111 / JCM 3599 / NBRC 0793 / NRRL Y-1031 F-60-10)</name>
    <name type="common">Yeast</name>
    <name type="synonym">Pichia ciferrii</name>
    <dbReference type="NCBI Taxonomy" id="1206466"/>
    <lineage>
        <taxon>Eukaryota</taxon>
        <taxon>Fungi</taxon>
        <taxon>Dikarya</taxon>
        <taxon>Ascomycota</taxon>
        <taxon>Saccharomycotina</taxon>
        <taxon>Saccharomycetes</taxon>
        <taxon>Phaffomycetales</taxon>
        <taxon>Wickerhamomycetaceae</taxon>
        <taxon>Wickerhamomyces</taxon>
    </lineage>
</organism>
<keyword evidence="2" id="KW-1185">Reference proteome</keyword>
<accession>K0KTC3</accession>
<dbReference type="HOGENOM" id="CLU_1556479_0_0_1"/>
<gene>
    <name evidence="1" type="ORF">BN7_4193</name>
</gene>